<dbReference type="AlphaFoldDB" id="A0AAU8J7V1"/>
<dbReference type="EMBL" id="CP159837">
    <property type="protein sequence ID" value="XCM35208.1"/>
    <property type="molecule type" value="Genomic_DNA"/>
</dbReference>
<gene>
    <name evidence="1" type="ORF">ABWT76_003867</name>
</gene>
<accession>A0AAU8J7V1</accession>
<reference evidence="1" key="1">
    <citation type="submission" date="2024-07" db="EMBL/GenBank/DDBJ databases">
        <authorList>
            <person name="Kim Y.J."/>
            <person name="Jeong J.Y."/>
        </authorList>
    </citation>
    <scope>NUCLEOTIDE SEQUENCE</scope>
    <source>
        <strain evidence="1">GIHE-MW2</strain>
    </source>
</reference>
<protein>
    <submittedName>
        <fullName evidence="1">Uncharacterized protein</fullName>
    </submittedName>
</protein>
<organism evidence="1">
    <name type="scientific">Planktothricoides raciborskii GIHE-MW2</name>
    <dbReference type="NCBI Taxonomy" id="2792601"/>
    <lineage>
        <taxon>Bacteria</taxon>
        <taxon>Bacillati</taxon>
        <taxon>Cyanobacteriota</taxon>
        <taxon>Cyanophyceae</taxon>
        <taxon>Oscillatoriophycideae</taxon>
        <taxon>Oscillatoriales</taxon>
        <taxon>Oscillatoriaceae</taxon>
        <taxon>Planktothricoides</taxon>
    </lineage>
</organism>
<name>A0AAU8J7V1_9CYAN</name>
<evidence type="ECO:0000313" key="1">
    <source>
        <dbReference type="EMBL" id="XCM35208.1"/>
    </source>
</evidence>
<dbReference type="InterPro" id="IPR058095">
    <property type="entry name" value="Psb35-like"/>
</dbReference>
<dbReference type="InterPro" id="IPR058523">
    <property type="entry name" value="DUF8210"/>
</dbReference>
<dbReference type="Pfam" id="PF26637">
    <property type="entry name" value="DUF8210"/>
    <property type="match status" value="1"/>
</dbReference>
<sequence length="75" mass="8321">MTIVISLFVVGWIAAAVLGTQAYFLGEQTKPIHERNWRSESFAQLSKSVTGSEIDYSKRVPAFAVDAYTSQNLPK</sequence>
<dbReference type="NCBIfam" id="NF047380">
    <property type="entry name" value="photo_II_xxx"/>
    <property type="match status" value="1"/>
</dbReference>
<proteinExistence type="predicted"/>
<dbReference type="RefSeq" id="WP_054467188.1">
    <property type="nucleotide sequence ID" value="NZ_CP159837.1"/>
</dbReference>